<evidence type="ECO:0000313" key="4">
    <source>
        <dbReference type="Proteomes" id="UP001443914"/>
    </source>
</evidence>
<evidence type="ECO:0000259" key="2">
    <source>
        <dbReference type="PROSITE" id="PS51806"/>
    </source>
</evidence>
<keyword evidence="4" id="KW-1185">Reference proteome</keyword>
<comment type="caution">
    <text evidence="3">The sequence shown here is derived from an EMBL/GenBank/DDBJ whole genome shotgun (WGS) entry which is preliminary data.</text>
</comment>
<dbReference type="GO" id="GO:0006351">
    <property type="term" value="P:DNA-templated transcription"/>
    <property type="evidence" value="ECO:0007669"/>
    <property type="project" value="InterPro"/>
</dbReference>
<dbReference type="GO" id="GO:0043565">
    <property type="term" value="F:sequence-specific DNA binding"/>
    <property type="evidence" value="ECO:0007669"/>
    <property type="project" value="InterPro"/>
</dbReference>
<feature type="domain" description="DOG1" evidence="2">
    <location>
        <begin position="1"/>
        <end position="161"/>
    </location>
</feature>
<dbReference type="Proteomes" id="UP001443914">
    <property type="component" value="Unassembled WGS sequence"/>
</dbReference>
<reference evidence="3" key="1">
    <citation type="submission" date="2024-03" db="EMBL/GenBank/DDBJ databases">
        <title>WGS assembly of Saponaria officinalis var. Norfolk2.</title>
        <authorList>
            <person name="Jenkins J."/>
            <person name="Shu S."/>
            <person name="Grimwood J."/>
            <person name="Barry K."/>
            <person name="Goodstein D."/>
            <person name="Schmutz J."/>
            <person name="Leebens-Mack J."/>
            <person name="Osbourn A."/>
        </authorList>
    </citation>
    <scope>NUCLEOTIDE SEQUENCE [LARGE SCALE GENOMIC DNA]</scope>
    <source>
        <strain evidence="3">JIC</strain>
    </source>
</reference>
<dbReference type="PANTHER" id="PTHR46354:SF4">
    <property type="entry name" value="PROTEIN DOG1-LIKE 3"/>
    <property type="match status" value="1"/>
</dbReference>
<proteinExistence type="predicted"/>
<protein>
    <recommendedName>
        <fullName evidence="2">DOG1 domain-containing protein</fullName>
    </recommendedName>
</protein>
<accession>A0AAW1HAW6</accession>
<feature type="compositionally biased region" description="Basic and acidic residues" evidence="1">
    <location>
        <begin position="157"/>
        <end position="170"/>
    </location>
</feature>
<feature type="region of interest" description="Disordered" evidence="1">
    <location>
        <begin position="157"/>
        <end position="186"/>
    </location>
</feature>
<evidence type="ECO:0000256" key="1">
    <source>
        <dbReference type="SAM" id="MobiDB-lite"/>
    </source>
</evidence>
<gene>
    <name evidence="3" type="ORF">RND81_12G152700</name>
</gene>
<evidence type="ECO:0000313" key="3">
    <source>
        <dbReference type="EMBL" id="KAK9673198.1"/>
    </source>
</evidence>
<dbReference type="AlphaFoldDB" id="A0AAW1HAW6"/>
<dbReference type="PROSITE" id="PS51806">
    <property type="entry name" value="DOG1"/>
    <property type="match status" value="1"/>
</dbReference>
<dbReference type="InterPro" id="IPR025422">
    <property type="entry name" value="TGA_domain"/>
</dbReference>
<dbReference type="PANTHER" id="PTHR46354">
    <property type="entry name" value="DOG1 DOMAIN-CONTAINING PROTEIN"/>
    <property type="match status" value="1"/>
</dbReference>
<dbReference type="InterPro" id="IPR051886">
    <property type="entry name" value="Seed_Dev/Stress_Resp_Reg"/>
</dbReference>
<dbReference type="EMBL" id="JBDFQZ010000012">
    <property type="protein sequence ID" value="KAK9673198.1"/>
    <property type="molecule type" value="Genomic_DNA"/>
</dbReference>
<sequence>MAFHLLYSVSGLQLEAGLSKLMSGLSTGDLADLSPSQLDRVNELQRWTIKEEKALTESLAAHQETVADSSMVELAHLATELTRSPDSATRCPDSVSHRVDSELAGKEERLELIPRKADELRLRTLQDVVNILGPTQAAHFLIAAAELHLRVHEWGKKKDGLGNGIDRPDNDVSESGPKTGPGPSPP</sequence>
<organism evidence="3 4">
    <name type="scientific">Saponaria officinalis</name>
    <name type="common">Common soapwort</name>
    <name type="synonym">Lychnis saponaria</name>
    <dbReference type="NCBI Taxonomy" id="3572"/>
    <lineage>
        <taxon>Eukaryota</taxon>
        <taxon>Viridiplantae</taxon>
        <taxon>Streptophyta</taxon>
        <taxon>Embryophyta</taxon>
        <taxon>Tracheophyta</taxon>
        <taxon>Spermatophyta</taxon>
        <taxon>Magnoliopsida</taxon>
        <taxon>eudicotyledons</taxon>
        <taxon>Gunneridae</taxon>
        <taxon>Pentapetalae</taxon>
        <taxon>Caryophyllales</taxon>
        <taxon>Caryophyllaceae</taxon>
        <taxon>Caryophylleae</taxon>
        <taxon>Saponaria</taxon>
    </lineage>
</organism>
<name>A0AAW1HAW6_SAPOF</name>